<comment type="caution">
    <text evidence="1">The sequence shown here is derived from an EMBL/GenBank/DDBJ whole genome shotgun (WGS) entry which is preliminary data.</text>
</comment>
<organism evidence="1">
    <name type="scientific">marine sediment metagenome</name>
    <dbReference type="NCBI Taxonomy" id="412755"/>
    <lineage>
        <taxon>unclassified sequences</taxon>
        <taxon>metagenomes</taxon>
        <taxon>ecological metagenomes</taxon>
    </lineage>
</organism>
<reference evidence="1" key="1">
    <citation type="journal article" date="2014" name="Front. Microbiol.">
        <title>High frequency of phylogenetically diverse reductive dehalogenase-homologous genes in deep subseafloor sedimentary metagenomes.</title>
        <authorList>
            <person name="Kawai M."/>
            <person name="Futagami T."/>
            <person name="Toyoda A."/>
            <person name="Takaki Y."/>
            <person name="Nishi S."/>
            <person name="Hori S."/>
            <person name="Arai W."/>
            <person name="Tsubouchi T."/>
            <person name="Morono Y."/>
            <person name="Uchiyama I."/>
            <person name="Ito T."/>
            <person name="Fujiyama A."/>
            <person name="Inagaki F."/>
            <person name="Takami H."/>
        </authorList>
    </citation>
    <scope>NUCLEOTIDE SEQUENCE</scope>
    <source>
        <strain evidence="1">Expedition CK06-06</strain>
    </source>
</reference>
<dbReference type="AlphaFoldDB" id="X1VYM5"/>
<gene>
    <name evidence="1" type="ORF">S12H4_56183</name>
</gene>
<dbReference type="EMBL" id="BARW01036141">
    <property type="protein sequence ID" value="GAJ24706.1"/>
    <property type="molecule type" value="Genomic_DNA"/>
</dbReference>
<name>X1VYM5_9ZZZZ</name>
<sequence>SYDRVHVEKVSVEADPNGVMLIRNLEDIDPGSLTYGDVVYCRAKTLFAKCSEDAIIVQFKYLFETDDPDVELHVYVSDVPELLDHDDPNRDEHYIEAGYLSPPPSGRPGAVDSNQFGVFEEAVSVGSLDLTGGTWIELELIEPDQSVKSVFPLNSHVLSEPPDSSHASAMIGGLAVEETHCGICMDLNHSNVADEVDFAIALAACGVSSGIVTCV</sequence>
<proteinExistence type="predicted"/>
<protein>
    <submittedName>
        <fullName evidence="1">Uncharacterized protein</fullName>
    </submittedName>
</protein>
<feature type="non-terminal residue" evidence="1">
    <location>
        <position position="1"/>
    </location>
</feature>
<evidence type="ECO:0000313" key="1">
    <source>
        <dbReference type="EMBL" id="GAJ24706.1"/>
    </source>
</evidence>
<accession>X1VYM5</accession>
<feature type="non-terminal residue" evidence="1">
    <location>
        <position position="215"/>
    </location>
</feature>